<protein>
    <recommendedName>
        <fullName evidence="4">UBR-type domain-containing protein</fullName>
    </recommendedName>
</protein>
<evidence type="ECO:0000313" key="2">
    <source>
        <dbReference type="EMBL" id="KAL0060655.1"/>
    </source>
</evidence>
<keyword evidence="3" id="KW-1185">Reference proteome</keyword>
<dbReference type="InterPro" id="IPR040204">
    <property type="entry name" value="UBR7"/>
</dbReference>
<accession>A0ABR2ZH28</accession>
<evidence type="ECO:0000313" key="3">
    <source>
        <dbReference type="Proteomes" id="UP001437256"/>
    </source>
</evidence>
<dbReference type="Proteomes" id="UP001437256">
    <property type="component" value="Unassembled WGS sequence"/>
</dbReference>
<proteinExistence type="predicted"/>
<evidence type="ECO:0000256" key="1">
    <source>
        <dbReference type="SAM" id="MobiDB-lite"/>
    </source>
</evidence>
<organism evidence="2 3">
    <name type="scientific">Marasmius tenuissimus</name>
    <dbReference type="NCBI Taxonomy" id="585030"/>
    <lineage>
        <taxon>Eukaryota</taxon>
        <taxon>Fungi</taxon>
        <taxon>Dikarya</taxon>
        <taxon>Basidiomycota</taxon>
        <taxon>Agaricomycotina</taxon>
        <taxon>Agaricomycetes</taxon>
        <taxon>Agaricomycetidae</taxon>
        <taxon>Agaricales</taxon>
        <taxon>Marasmiineae</taxon>
        <taxon>Marasmiaceae</taxon>
        <taxon>Marasmius</taxon>
    </lineage>
</organism>
<name>A0ABR2ZH28_9AGAR</name>
<dbReference type="PANTHER" id="PTHR13513:SF9">
    <property type="entry name" value="E3 UBIQUITIN-PROTEIN LIGASE UBR7-RELATED"/>
    <property type="match status" value="1"/>
</dbReference>
<comment type="caution">
    <text evidence="2">The sequence shown here is derived from an EMBL/GenBank/DDBJ whole genome shotgun (WGS) entry which is preliminary data.</text>
</comment>
<feature type="region of interest" description="Disordered" evidence="1">
    <location>
        <begin position="110"/>
        <end position="166"/>
    </location>
</feature>
<evidence type="ECO:0008006" key="4">
    <source>
        <dbReference type="Google" id="ProtNLM"/>
    </source>
</evidence>
<reference evidence="2 3" key="1">
    <citation type="submission" date="2024-05" db="EMBL/GenBank/DDBJ databases">
        <title>A draft genome resource for the thread blight pathogen Marasmius tenuissimus strain MS-2.</title>
        <authorList>
            <person name="Yulfo-Soto G.E."/>
            <person name="Baruah I.K."/>
            <person name="Amoako-Attah I."/>
            <person name="Bukari Y."/>
            <person name="Meinhardt L.W."/>
            <person name="Bailey B.A."/>
            <person name="Cohen S.P."/>
        </authorList>
    </citation>
    <scope>NUCLEOTIDE SEQUENCE [LARGE SCALE GENOMIC DNA]</scope>
    <source>
        <strain evidence="2 3">MS-2</strain>
    </source>
</reference>
<dbReference type="PANTHER" id="PTHR13513">
    <property type="entry name" value="E3 UBIQUITIN-PROTEIN LIGASE UBR7"/>
    <property type="match status" value="1"/>
</dbReference>
<feature type="compositionally biased region" description="Polar residues" evidence="1">
    <location>
        <begin position="110"/>
        <end position="123"/>
    </location>
</feature>
<dbReference type="InterPro" id="IPR013083">
    <property type="entry name" value="Znf_RING/FYVE/PHD"/>
</dbReference>
<gene>
    <name evidence="2" type="ORF">AAF712_012532</name>
</gene>
<feature type="region of interest" description="Disordered" evidence="1">
    <location>
        <begin position="20"/>
        <end position="56"/>
    </location>
</feature>
<sequence length="289" mass="32181">MIQCLVCEDWFHESCCHLRERPSSRGPTPDPDLQEEGKDNADDNQSEASSSGLPPPLLKGDDYEAFICFSCVSDNPILQRYAGSPGCLMVIKDDSTSPWRLLSNQTSETDVVNITEPSETISGAQKRPISPSSSTEQETKRQRLSPSGSGTRCLAPSPNPLIERVYSQPDSDKTLGAGDLFFTEGFRDRFCRCSACLPCLEVNRCLLEEEDTYEPPTDPDSGLSLEELGMRALSRLPRDRAIDGIHAFNTMREDLVQYLRPFAQDGKVVSESDVKTFFENLLEKQRGQD</sequence>
<dbReference type="Gene3D" id="3.30.40.10">
    <property type="entry name" value="Zinc/RING finger domain, C3HC4 (zinc finger)"/>
    <property type="match status" value="1"/>
</dbReference>
<dbReference type="EMBL" id="JBBXMP010000166">
    <property type="protein sequence ID" value="KAL0060655.1"/>
    <property type="molecule type" value="Genomic_DNA"/>
</dbReference>